<accession>A0ABX2I365</accession>
<evidence type="ECO:0000256" key="4">
    <source>
        <dbReference type="ARBA" id="ARBA00022832"/>
    </source>
</evidence>
<dbReference type="PRINTS" id="PR01071">
    <property type="entry name" value="ACOABIOTINCC"/>
</dbReference>
<comment type="caution">
    <text evidence="10">The sequence shown here is derived from an EMBL/GenBank/DDBJ whole genome shotgun (WGS) entry which is preliminary data.</text>
</comment>
<dbReference type="PANTHER" id="PTHR45266:SF3">
    <property type="entry name" value="OXALOACETATE DECARBOXYLASE ALPHA CHAIN"/>
    <property type="match status" value="1"/>
</dbReference>
<dbReference type="Pfam" id="PF00364">
    <property type="entry name" value="Biotin_lipoyl"/>
    <property type="match status" value="1"/>
</dbReference>
<evidence type="ECO:0000256" key="3">
    <source>
        <dbReference type="ARBA" id="ARBA00022516"/>
    </source>
</evidence>
<dbReference type="PROSITE" id="PS00188">
    <property type="entry name" value="BIOTIN"/>
    <property type="match status" value="1"/>
</dbReference>
<sequence>MELEKIKELIQAVSQSDLTRFYMEDGNLKISMKAGKKTVVKGVKDPIQEEKETEEIPSFKEQRTVKAPLVGTFYNAPSPGAKVFVQEGDSVKKGQVLGIIEAMKLMNEIEAEEDGVIERILVSNASMVEYGQPLFVMK</sequence>
<dbReference type="PROSITE" id="PS50968">
    <property type="entry name" value="BIOTINYL_LIPOYL"/>
    <property type="match status" value="1"/>
</dbReference>
<dbReference type="InterPro" id="IPR001882">
    <property type="entry name" value="Biotin_BS"/>
</dbReference>
<keyword evidence="5 8" id="KW-0443">Lipid metabolism</keyword>
<evidence type="ECO:0000256" key="5">
    <source>
        <dbReference type="ARBA" id="ARBA00023098"/>
    </source>
</evidence>
<gene>
    <name evidence="10" type="primary">accB</name>
    <name evidence="10" type="ORF">G5A70_01515</name>
</gene>
<evidence type="ECO:0000256" key="2">
    <source>
        <dbReference type="ARBA" id="ARBA00017562"/>
    </source>
</evidence>
<keyword evidence="7 8" id="KW-0092">Biotin</keyword>
<dbReference type="InterPro" id="IPR001249">
    <property type="entry name" value="AcCoA_biotinCC"/>
</dbReference>
<dbReference type="PANTHER" id="PTHR45266">
    <property type="entry name" value="OXALOACETATE DECARBOXYLASE ALPHA CHAIN"/>
    <property type="match status" value="1"/>
</dbReference>
<reference evidence="10 11" key="1">
    <citation type="journal article" date="2020" name="Cell Host Microbe">
        <title>Functional and Genomic Variation between Human-Derived Isolates of Lachnospiraceae Reveals Inter- and Intra-Species Diversity.</title>
        <authorList>
            <person name="Sorbara M.T."/>
            <person name="Littmann E.R."/>
            <person name="Fontana E."/>
            <person name="Moody T.U."/>
            <person name="Kohout C.E."/>
            <person name="Gjonbalaj M."/>
            <person name="Eaton V."/>
            <person name="Seok R."/>
            <person name="Leiner I.M."/>
            <person name="Pamer E.G."/>
        </authorList>
    </citation>
    <scope>NUCLEOTIDE SEQUENCE [LARGE SCALE GENOMIC DNA]</scope>
    <source>
        <strain evidence="10 11">MSK.15.26</strain>
    </source>
</reference>
<dbReference type="CDD" id="cd06850">
    <property type="entry name" value="biotinyl_domain"/>
    <property type="match status" value="1"/>
</dbReference>
<dbReference type="Proteomes" id="UP000822142">
    <property type="component" value="Unassembled WGS sequence"/>
</dbReference>
<keyword evidence="6 8" id="KW-0275">Fatty acid biosynthesis</keyword>
<name>A0ABX2I365_BLAHA</name>
<evidence type="ECO:0000256" key="7">
    <source>
        <dbReference type="ARBA" id="ARBA00023267"/>
    </source>
</evidence>
<keyword evidence="11" id="KW-1185">Reference proteome</keyword>
<evidence type="ECO:0000256" key="8">
    <source>
        <dbReference type="RuleBase" id="RU364072"/>
    </source>
</evidence>
<proteinExistence type="predicted"/>
<dbReference type="Gene3D" id="2.40.50.100">
    <property type="match status" value="1"/>
</dbReference>
<dbReference type="RefSeq" id="WP_173747355.1">
    <property type="nucleotide sequence ID" value="NZ_JAAITA010000001.1"/>
</dbReference>
<protein>
    <recommendedName>
        <fullName evidence="2 8">Biotin carboxyl carrier protein of acetyl-CoA carboxylase</fullName>
    </recommendedName>
</protein>
<evidence type="ECO:0000256" key="1">
    <source>
        <dbReference type="ARBA" id="ARBA00005194"/>
    </source>
</evidence>
<evidence type="ECO:0000259" key="9">
    <source>
        <dbReference type="PROSITE" id="PS50968"/>
    </source>
</evidence>
<organism evidence="10 11">
    <name type="scientific">Blautia hansenii</name>
    <name type="common">Ruminococcus hansenii</name>
    <dbReference type="NCBI Taxonomy" id="1322"/>
    <lineage>
        <taxon>Bacteria</taxon>
        <taxon>Bacillati</taxon>
        <taxon>Bacillota</taxon>
        <taxon>Clostridia</taxon>
        <taxon>Lachnospirales</taxon>
        <taxon>Lachnospiraceae</taxon>
        <taxon>Blautia</taxon>
    </lineage>
</organism>
<evidence type="ECO:0000313" key="11">
    <source>
        <dbReference type="Proteomes" id="UP000822142"/>
    </source>
</evidence>
<evidence type="ECO:0000256" key="6">
    <source>
        <dbReference type="ARBA" id="ARBA00023160"/>
    </source>
</evidence>
<comment type="function">
    <text evidence="8">This protein is a component of the acetyl coenzyme A carboxylase complex; first, biotin carboxylase catalyzes the carboxylation of the carrier protein and then the transcarboxylase transfers the carboxyl group to form malonyl-CoA.</text>
</comment>
<dbReference type="NCBIfam" id="TIGR00531">
    <property type="entry name" value="BCCP"/>
    <property type="match status" value="1"/>
</dbReference>
<comment type="pathway">
    <text evidence="1 8">Lipid metabolism; fatty acid biosynthesis.</text>
</comment>
<keyword evidence="4 8" id="KW-0276">Fatty acid metabolism</keyword>
<feature type="domain" description="Lipoyl-binding" evidence="9">
    <location>
        <begin position="62"/>
        <end position="138"/>
    </location>
</feature>
<keyword evidence="3 8" id="KW-0444">Lipid biosynthesis</keyword>
<dbReference type="InterPro" id="IPR050709">
    <property type="entry name" value="Biotin_Carboxyl_Carrier/Decarb"/>
</dbReference>
<evidence type="ECO:0000313" key="10">
    <source>
        <dbReference type="EMBL" id="NSJ84886.1"/>
    </source>
</evidence>
<dbReference type="InterPro" id="IPR000089">
    <property type="entry name" value="Biotin_lipoyl"/>
</dbReference>
<dbReference type="InterPro" id="IPR011053">
    <property type="entry name" value="Single_hybrid_motif"/>
</dbReference>
<dbReference type="SUPFAM" id="SSF51230">
    <property type="entry name" value="Single hybrid motif"/>
    <property type="match status" value="1"/>
</dbReference>
<dbReference type="EMBL" id="JAAITA010000001">
    <property type="protein sequence ID" value="NSJ84886.1"/>
    <property type="molecule type" value="Genomic_DNA"/>
</dbReference>